<organism evidence="2 3">
    <name type="scientific">Kipferlia bialata</name>
    <dbReference type="NCBI Taxonomy" id="797122"/>
    <lineage>
        <taxon>Eukaryota</taxon>
        <taxon>Metamonada</taxon>
        <taxon>Carpediemonas-like organisms</taxon>
        <taxon>Kipferlia</taxon>
    </lineage>
</organism>
<reference evidence="2 3" key="1">
    <citation type="journal article" date="2018" name="PLoS ONE">
        <title>The draft genome of Kipferlia bialata reveals reductive genome evolution in fornicate parasites.</title>
        <authorList>
            <person name="Tanifuji G."/>
            <person name="Takabayashi S."/>
            <person name="Kume K."/>
            <person name="Takagi M."/>
            <person name="Nakayama T."/>
            <person name="Kamikawa R."/>
            <person name="Inagaki Y."/>
            <person name="Hashimoto T."/>
        </authorList>
    </citation>
    <scope>NUCLEOTIDE SEQUENCE [LARGE SCALE GENOMIC DNA]</scope>
    <source>
        <strain evidence="2">NY0173</strain>
    </source>
</reference>
<evidence type="ECO:0000313" key="2">
    <source>
        <dbReference type="EMBL" id="GIQ79689.1"/>
    </source>
</evidence>
<keyword evidence="3" id="KW-1185">Reference proteome</keyword>
<feature type="region of interest" description="Disordered" evidence="1">
    <location>
        <begin position="1188"/>
        <end position="1208"/>
    </location>
</feature>
<name>A0A9K3CMF0_9EUKA</name>
<dbReference type="Proteomes" id="UP000265618">
    <property type="component" value="Unassembled WGS sequence"/>
</dbReference>
<sequence length="1407" mass="150406">MDDALIEEAELLYEAIEVQEGRAGPHSSHSPLGVMRAFERFDANFFGALLGSSFDAREFGLSSLMFLYSHPVWAVSAGLRVLPHVVDSLYALVEGDLAVCTAVLDKGRPQQRERERETLHRVGVSIGTALCCLSSALMHWSDPDTFARGVGQACGRRDGLCDGGPRESGASLPAERPELLLLSPVDRHLPLSDTPDAVPETPLRLLFLLKALPALPTYVADLPIQQTSMPLNRGMTGTEGKNTQYTVGAAACHTVFRLMVLPGAVALYGLRQLMESIVARDDASKFRLLALLIHLLTWSPLDRESEIPMMPAVDTVQCHPFLDLLCDHTKSSQPLARLLRVAVGVWGSRVPTGIRLKCMVLCSLLLVVRDVQQTRGMDGGRALAETPITAGGYLYSEAQEHMRGIQSGSLLSPHPLPSPLSVPAPCTCGSEYLPPMQRVVGERAGALWLRSWLVKCNLISTAGLSIVGVDGDTTPSVISAPKGLEDAETDADPSGGALPPPSSIDWYMATHAGTVLRLCAAEAAYLLAPDSGKEGVFRQVFGGVLPINASHRTRSSVHMLCSTYANTLTCLLHVLDQCTRAVPSMDDTDKAACLDLLRQTHSMLYSYLAVWLPRVPDIVRDGVEHCKQTLEDMQRVVPGLQSLSSEPIVYPATCDRERERQAEGDGAEGDDGALSRLNARLSLPSIPLPSHHTQPPSVDVPLVQIKLEAGFSATGYGSGVETALPDKAKALVTAPVSKYLLSLAQHHCPPGCMCPVCPQGECVYEGLGLDPFHSAFFANSAGAMVSLLHACGGGGDLELRLRGARLVHTPFAPDRAAAHLAATGNAKGPRLLYMPSFDGTQYHESAEALIRTDSLSAPYFAYVPLSPGCCLPAAPLPHYPCLALPERCTSDLSLAHPIDAVCPVSLSARAQPLLPHEVHALAAMVVQPAMGGGHLRSVVALLQPHILRTRAVLLSTGKARLGWVRCQVPGLCAVYSTLSRLRHTNPAAYGLEPLLCLYMSLSSILLTAESPSTKGKGVSKKHAAVTLPLRVGIAAFLGGFTATLSPVELCVRVAHTAVRHHAEAVLTRQLGEWVGQEGRSSSEAPSLPFLLSMPTSSAGWADKACVPVQDPFTGRTLTLSVYLLPGVAQAYTVLQGLLACTARLVDDADLALHSEPDLVLAEPYQVMCEGLGLTLSWTAVQRAVAEEDSRLRQQAREDRGETATDAADAPSVDVLPDLSLSLRGVRRRWLGRPRSAKTNPLYDPYLVLSTVLMGQRLQTALEATDVLDTLQADETDDAIVCVSPVLARSVMSHPRLLGWLPSVDDVATYAARVVLADKDPSSQESLVVGTPHGLSPYLTLSIDAGETVSAAKEVVRHTVAATEEEQAAALVTLSAVPHLAGGDSVVCLSGRGGDAVVTRLQFHREHQ</sequence>
<proteinExistence type="predicted"/>
<protein>
    <submittedName>
        <fullName evidence="2">Uncharacterized protein</fullName>
    </submittedName>
</protein>
<comment type="caution">
    <text evidence="2">The sequence shown here is derived from an EMBL/GenBank/DDBJ whole genome shotgun (WGS) entry which is preliminary data.</text>
</comment>
<accession>A0A9K3CMF0</accession>
<evidence type="ECO:0000256" key="1">
    <source>
        <dbReference type="SAM" id="MobiDB-lite"/>
    </source>
</evidence>
<dbReference type="EMBL" id="BDIP01000042">
    <property type="protein sequence ID" value="GIQ79689.1"/>
    <property type="molecule type" value="Genomic_DNA"/>
</dbReference>
<gene>
    <name evidence="2" type="ORF">KIPB_000367</name>
</gene>
<evidence type="ECO:0000313" key="3">
    <source>
        <dbReference type="Proteomes" id="UP000265618"/>
    </source>
</evidence>
<feature type="compositionally biased region" description="Basic and acidic residues" evidence="1">
    <location>
        <begin position="1188"/>
        <end position="1202"/>
    </location>
</feature>